<proteinExistence type="predicted"/>
<evidence type="ECO:0000313" key="3">
    <source>
        <dbReference type="EMBL" id="QLF86282.1"/>
    </source>
</evidence>
<evidence type="ECO:0000313" key="2">
    <source>
        <dbReference type="EMBL" id="AOV62419.1"/>
    </source>
</evidence>
<dbReference type="RefSeq" id="YP_009323164.1">
    <property type="nucleotide sequence ID" value="NC_031927.1"/>
</dbReference>
<evidence type="ECO:0000313" key="5">
    <source>
        <dbReference type="Proteomes" id="UP000226384"/>
    </source>
</evidence>
<organism evidence="2 5">
    <name type="scientific">Synechococcus phage S-CAM7</name>
    <dbReference type="NCBI Taxonomy" id="1883368"/>
    <lineage>
        <taxon>Viruses</taxon>
        <taxon>Duplodnaviria</taxon>
        <taxon>Heunggongvirae</taxon>
        <taxon>Uroviricota</taxon>
        <taxon>Caudoviricetes</taxon>
        <taxon>Pantevenvirales</taxon>
        <taxon>Kyanoviridae</taxon>
        <taxon>Mazuvirus</taxon>
        <taxon>Mazuvirus scam7</taxon>
    </lineage>
</organism>
<evidence type="ECO:0000313" key="4">
    <source>
        <dbReference type="Proteomes" id="UP000203902"/>
    </source>
</evidence>
<gene>
    <name evidence="1" type="ORF">C490910_231</name>
    <name evidence="3" type="ORF">CC030809_00234</name>
    <name evidence="2" type="ORF">S420910_231</name>
</gene>
<accession>A0A1D8KUU4</accession>
<name>A0A1D8KUU4_9CAUD</name>
<evidence type="ECO:0000313" key="1">
    <source>
        <dbReference type="EMBL" id="AOV62155.1"/>
    </source>
</evidence>
<reference evidence="4 5" key="1">
    <citation type="journal article" date="2016" name="Virology">
        <title>The genomic content and context of auxiliary metabolic genes in marine cyanomyoviruses.</title>
        <authorList>
            <person name="Crummett L.T."/>
            <person name="Puxty R.J."/>
            <person name="Weihe C."/>
            <person name="Marston M.F."/>
            <person name="Martiny J.B."/>
        </authorList>
    </citation>
    <scope>NUCLEOTIDE SEQUENCE [LARGE SCALE GENOMIC DNA]</scope>
    <source>
        <strain evidence="1">0910CC49</strain>
        <strain evidence="2">0910SB42</strain>
    </source>
</reference>
<dbReference type="Proteomes" id="UP000226384">
    <property type="component" value="Segment"/>
</dbReference>
<dbReference type="GeneID" id="30308285"/>
<dbReference type="EMBL" id="KU686212">
    <property type="protein sequence ID" value="AOV62155.1"/>
    <property type="molecule type" value="Genomic_DNA"/>
</dbReference>
<protein>
    <submittedName>
        <fullName evidence="2">Uncharacterized protein</fullName>
    </submittedName>
</protein>
<dbReference type="Proteomes" id="UP000510897">
    <property type="component" value="Segment"/>
</dbReference>
<dbReference type="EMBL" id="KU686213">
    <property type="protein sequence ID" value="AOV62419.1"/>
    <property type="molecule type" value="Genomic_DNA"/>
</dbReference>
<reference evidence="3 6" key="3">
    <citation type="submission" date="2020-07" db="EMBL/GenBank/DDBJ databases">
        <title>Signatures of coevolution in a cyanophage population.</title>
        <authorList>
            <person name="Abebe J."/>
        </authorList>
    </citation>
    <scope>NUCLEOTIDE SEQUENCE [LARGE SCALE GENOMIC DNA]</scope>
    <source>
        <strain evidence="3">0809CC03</strain>
    </source>
</reference>
<evidence type="ECO:0000313" key="6">
    <source>
        <dbReference type="Proteomes" id="UP000510897"/>
    </source>
</evidence>
<dbReference type="KEGG" id="vg:30308285"/>
<dbReference type="EMBL" id="MT586120">
    <property type="protein sequence ID" value="QLF86282.1"/>
    <property type="molecule type" value="Genomic_DNA"/>
</dbReference>
<keyword evidence="4" id="KW-1185">Reference proteome</keyword>
<sequence length="176" mass="20502">MAGYPEKAEKLNTTLLWTLDLLETRGIDKWFVSYGTLLGLIRDGSCIDGDDDVDICIDKDCWDDVYDPIKKLNRLNEQYVKENIIITKRTATYSQVDFYCCDVNEQGDFNDTWEDVIWSRCYNESDKIPTIEFQGRHLNVPHNAIEKLSKRYGSTWNQRIKRGTEAGDGYRKIKVL</sequence>
<reference evidence="3 6" key="2">
    <citation type="submission" date="2020-06" db="EMBL/GenBank/DDBJ databases">
        <authorList>
            <person name="Puxty R.J."/>
            <person name="Weihe C."/>
            <person name="Marston M.F."/>
            <person name="Martiny J.B.H."/>
        </authorList>
    </citation>
    <scope>NUCLEOTIDE SEQUENCE [LARGE SCALE GENOMIC DNA]</scope>
    <source>
        <strain evidence="3">0809CC03</strain>
    </source>
</reference>
<dbReference type="Proteomes" id="UP000203902">
    <property type="component" value="Segment"/>
</dbReference>